<keyword evidence="4" id="KW-1003">Cell membrane</keyword>
<protein>
    <submittedName>
        <fullName evidence="11">DHA2 family efflux MFS transporter permease subunit</fullName>
    </submittedName>
</protein>
<feature type="transmembrane region" description="Helical" evidence="9">
    <location>
        <begin position="400"/>
        <end position="419"/>
    </location>
</feature>
<keyword evidence="3" id="KW-0813">Transport</keyword>
<feature type="transmembrane region" description="Helical" evidence="9">
    <location>
        <begin position="299"/>
        <end position="320"/>
    </location>
</feature>
<keyword evidence="12" id="KW-1185">Reference proteome</keyword>
<dbReference type="Gene3D" id="1.20.1250.20">
    <property type="entry name" value="MFS general substrate transporter like domains"/>
    <property type="match status" value="1"/>
</dbReference>
<dbReference type="SUPFAM" id="SSF103473">
    <property type="entry name" value="MFS general substrate transporter"/>
    <property type="match status" value="1"/>
</dbReference>
<proteinExistence type="inferred from homology"/>
<evidence type="ECO:0000256" key="9">
    <source>
        <dbReference type="SAM" id="Phobius"/>
    </source>
</evidence>
<feature type="transmembrane region" description="Helical" evidence="9">
    <location>
        <begin position="327"/>
        <end position="347"/>
    </location>
</feature>
<evidence type="ECO:0000313" key="11">
    <source>
        <dbReference type="EMBL" id="MBJ8340981.1"/>
    </source>
</evidence>
<dbReference type="PROSITE" id="PS50850">
    <property type="entry name" value="MFS"/>
    <property type="match status" value="1"/>
</dbReference>
<feature type="transmembrane region" description="Helical" evidence="9">
    <location>
        <begin position="101"/>
        <end position="122"/>
    </location>
</feature>
<feature type="transmembrane region" description="Helical" evidence="9">
    <location>
        <begin position="451"/>
        <end position="469"/>
    </location>
</feature>
<feature type="transmembrane region" description="Helical" evidence="9">
    <location>
        <begin position="162"/>
        <end position="184"/>
    </location>
</feature>
<dbReference type="GO" id="GO:0022857">
    <property type="term" value="F:transmembrane transporter activity"/>
    <property type="evidence" value="ECO:0007669"/>
    <property type="project" value="InterPro"/>
</dbReference>
<feature type="transmembrane region" description="Helical" evidence="9">
    <location>
        <begin position="263"/>
        <end position="287"/>
    </location>
</feature>
<feature type="transmembrane region" description="Helical" evidence="9">
    <location>
        <begin position="221"/>
        <end position="242"/>
    </location>
</feature>
<feature type="region of interest" description="Disordered" evidence="8">
    <location>
        <begin position="472"/>
        <end position="493"/>
    </location>
</feature>
<feature type="transmembrane region" description="Helical" evidence="9">
    <location>
        <begin position="353"/>
        <end position="379"/>
    </location>
</feature>
<dbReference type="InterPro" id="IPR020846">
    <property type="entry name" value="MFS_dom"/>
</dbReference>
<evidence type="ECO:0000256" key="6">
    <source>
        <dbReference type="ARBA" id="ARBA00022989"/>
    </source>
</evidence>
<dbReference type="FunFam" id="1.20.1720.10:FF:000021">
    <property type="entry name" value="Drug resistance transporter, EmrB/QacA subfamily"/>
    <property type="match status" value="1"/>
</dbReference>
<sequence>MEITHKPWRALGALCLGFFMILLDMTIVSVANPAIQEDLRTDINSVIWVTSAYLLAYAVPLLITGRLGDKYGPKNLYLTGLVVFTIASLWCGISGSIEMLILARVFQGFGAAMMTPQTMAVITRIFPPDKRGTAMGVWGSVAGVASLVGPIAGGILVDSLGWEWIFIVNVPVGLIAFALAWRFVPSLTTNDHKFDFIGVALSAVGLFCLVFGLQEGNTFDWSAWIWLLIAFGIAVLIGFVYYQSKTRVEPLVPLVLFKDRNFSLANIGITAMAFAITAMMLPAMFYAQQVRGFSPTKAALVFAPMAIVTGVLAPFIGKLVDRLHPRYIPAIGFLSFSIALAWFAAIMEPDTAIWKYMIPIALMGVGNACIWAPLAATATHGLPPQQAGAGAGIYNTTRQVGSVLGSAAVGALIVSRIAAKANGSDFAMGEQTGPLPPQARELFNSALAESMLLPAGILLIGVVASLMFVRPTRSEQTPAPKKPTPKKDTIPAA</sequence>
<organism evidence="11 12">
    <name type="scientific">Antrihabitans stalagmiti</name>
    <dbReference type="NCBI Taxonomy" id="2799499"/>
    <lineage>
        <taxon>Bacteria</taxon>
        <taxon>Bacillati</taxon>
        <taxon>Actinomycetota</taxon>
        <taxon>Actinomycetes</taxon>
        <taxon>Mycobacteriales</taxon>
        <taxon>Nocardiaceae</taxon>
        <taxon>Antrihabitans</taxon>
    </lineage>
</organism>
<dbReference type="InterPro" id="IPR011701">
    <property type="entry name" value="MFS"/>
</dbReference>
<dbReference type="EMBL" id="JAEMNV010000006">
    <property type="protein sequence ID" value="MBJ8340981.1"/>
    <property type="molecule type" value="Genomic_DNA"/>
</dbReference>
<feature type="transmembrane region" description="Helical" evidence="9">
    <location>
        <begin position="196"/>
        <end position="215"/>
    </location>
</feature>
<dbReference type="PRINTS" id="PR01036">
    <property type="entry name" value="TCRTETB"/>
</dbReference>
<keyword evidence="6 9" id="KW-1133">Transmembrane helix</keyword>
<dbReference type="PANTHER" id="PTHR42718">
    <property type="entry name" value="MAJOR FACILITATOR SUPERFAMILY MULTIDRUG TRANSPORTER MFSC"/>
    <property type="match status" value="1"/>
</dbReference>
<reference evidence="11" key="1">
    <citation type="submission" date="2020-12" db="EMBL/GenBank/DDBJ databases">
        <title>Antrihabitans popcorni sp. nov. and Antrihabitans auranticaus sp. nov., isolated from a larva cave.</title>
        <authorList>
            <person name="Lee S.D."/>
            <person name="Kim I.S."/>
        </authorList>
    </citation>
    <scope>NUCLEOTIDE SEQUENCE</scope>
    <source>
        <strain evidence="11">YC3-6</strain>
    </source>
</reference>
<evidence type="ECO:0000256" key="2">
    <source>
        <dbReference type="ARBA" id="ARBA00008537"/>
    </source>
</evidence>
<keyword evidence="7 9" id="KW-0472">Membrane</keyword>
<gene>
    <name evidence="11" type="ORF">JGU71_19015</name>
</gene>
<keyword evidence="5 9" id="KW-0812">Transmembrane</keyword>
<dbReference type="Gene3D" id="1.20.1720.10">
    <property type="entry name" value="Multidrug resistance protein D"/>
    <property type="match status" value="1"/>
</dbReference>
<evidence type="ECO:0000313" key="12">
    <source>
        <dbReference type="Proteomes" id="UP000655868"/>
    </source>
</evidence>
<dbReference type="PANTHER" id="PTHR42718:SF42">
    <property type="entry name" value="EXPORT PROTEIN"/>
    <property type="match status" value="1"/>
</dbReference>
<dbReference type="GO" id="GO:0005886">
    <property type="term" value="C:plasma membrane"/>
    <property type="evidence" value="ECO:0007669"/>
    <property type="project" value="UniProtKB-SubCell"/>
</dbReference>
<feature type="transmembrane region" description="Helical" evidence="9">
    <location>
        <begin position="134"/>
        <end position="156"/>
    </location>
</feature>
<evidence type="ECO:0000256" key="4">
    <source>
        <dbReference type="ARBA" id="ARBA00022475"/>
    </source>
</evidence>
<evidence type="ECO:0000256" key="7">
    <source>
        <dbReference type="ARBA" id="ARBA00023136"/>
    </source>
</evidence>
<feature type="domain" description="Major facilitator superfamily (MFS) profile" evidence="10">
    <location>
        <begin position="10"/>
        <end position="473"/>
    </location>
</feature>
<dbReference type="InterPro" id="IPR004638">
    <property type="entry name" value="EmrB-like"/>
</dbReference>
<dbReference type="InterPro" id="IPR036259">
    <property type="entry name" value="MFS_trans_sf"/>
</dbReference>
<dbReference type="Pfam" id="PF07690">
    <property type="entry name" value="MFS_1"/>
    <property type="match status" value="1"/>
</dbReference>
<dbReference type="Proteomes" id="UP000655868">
    <property type="component" value="Unassembled WGS sequence"/>
</dbReference>
<evidence type="ECO:0000256" key="8">
    <source>
        <dbReference type="SAM" id="MobiDB-lite"/>
    </source>
</evidence>
<dbReference type="AlphaFoldDB" id="A0A934U515"/>
<comment type="caution">
    <text evidence="11">The sequence shown here is derived from an EMBL/GenBank/DDBJ whole genome shotgun (WGS) entry which is preliminary data.</text>
</comment>
<comment type="subcellular location">
    <subcellularLocation>
        <location evidence="1">Cell membrane</location>
        <topology evidence="1">Multi-pass membrane protein</topology>
    </subcellularLocation>
</comment>
<comment type="similarity">
    <text evidence="2">Belongs to the major facilitator superfamily. EmrB family.</text>
</comment>
<evidence type="ECO:0000256" key="1">
    <source>
        <dbReference type="ARBA" id="ARBA00004651"/>
    </source>
</evidence>
<evidence type="ECO:0000256" key="3">
    <source>
        <dbReference type="ARBA" id="ARBA00022448"/>
    </source>
</evidence>
<feature type="transmembrane region" description="Helical" evidence="9">
    <location>
        <begin position="43"/>
        <end position="63"/>
    </location>
</feature>
<name>A0A934U515_9NOCA</name>
<evidence type="ECO:0000256" key="5">
    <source>
        <dbReference type="ARBA" id="ARBA00022692"/>
    </source>
</evidence>
<feature type="transmembrane region" description="Helical" evidence="9">
    <location>
        <begin position="75"/>
        <end position="95"/>
    </location>
</feature>
<accession>A0A934U515</accession>
<dbReference type="CDD" id="cd17321">
    <property type="entry name" value="MFS_MMR_MDR_like"/>
    <property type="match status" value="1"/>
</dbReference>
<evidence type="ECO:0000259" key="10">
    <source>
        <dbReference type="PROSITE" id="PS50850"/>
    </source>
</evidence>
<dbReference type="NCBIfam" id="TIGR00711">
    <property type="entry name" value="efflux_EmrB"/>
    <property type="match status" value="1"/>
</dbReference>